<keyword evidence="3" id="KW-0808">Transferase</keyword>
<keyword evidence="4" id="KW-1185">Reference proteome</keyword>
<dbReference type="STRING" id="586416.GZ22_15555"/>
<evidence type="ECO:0000259" key="2">
    <source>
        <dbReference type="Pfam" id="PF09318"/>
    </source>
</evidence>
<sequence>MKTPVFVFNSLNVKRGGLTKAVLKRANLLVNYCPEVVFFTLAYQQDHLNIIEKLYESGQMDRRIKVRNFYTDMLGVEHVKEPTVMPVELEGYSHILDKKSNLPAYRYYNNGLYEQYRRFQEDGSLKLIDYMDESRTRQRREEYLRNNRLIRVSHMDITNNKAKLHRYYHTDGTCKIAVWLDEPDVEGRTILFDGEAKEFAKIDHAYAYWIEKAVAAYESPVLLSDSRKTDETVLQVKGDFEKIGVAHSSHIAAPYKDDSDTKATWHTFFDGMDDFSKVVVLTEHQKKDVISRYHIDSERLQVIPHAAPENVQASYENADPHLAVALSRYSEEKAVDEGIRAFRHVVDKLPDARYLIYGFGPMESQLKKLINELGLQDNVKLMGFTDNPSAVYQSAACSILTSNYEGFGMVLTESMAAGTPAISYDIKYGPREIIRDGVDGFIVEPGNQKLLAEKILSIMEDQQLRQSMAERAVEISDRYSEEKYNQSWIALFKNQSVQANNKKKSLFGFMRKDN</sequence>
<dbReference type="Pfam" id="PF00534">
    <property type="entry name" value="Glycos_transf_1"/>
    <property type="match status" value="1"/>
</dbReference>
<name>A0A285NAF7_9BACI</name>
<dbReference type="OrthoDB" id="570545at2"/>
<dbReference type="RefSeq" id="WP_097039284.1">
    <property type="nucleotide sequence ID" value="NZ_OBEK01000001.1"/>
</dbReference>
<evidence type="ECO:0000313" key="3">
    <source>
        <dbReference type="EMBL" id="SNZ04651.1"/>
    </source>
</evidence>
<evidence type="ECO:0000313" key="4">
    <source>
        <dbReference type="Proteomes" id="UP000219356"/>
    </source>
</evidence>
<dbReference type="SUPFAM" id="SSF53756">
    <property type="entry name" value="UDP-Glycosyltransferase/glycogen phosphorylase"/>
    <property type="match status" value="1"/>
</dbReference>
<protein>
    <submittedName>
        <fullName evidence="3">Poly(Glycerol-phosphate) alpha-glucosyltransferase</fullName>
    </submittedName>
</protein>
<dbReference type="EMBL" id="OBEK01000001">
    <property type="protein sequence ID" value="SNZ04651.1"/>
    <property type="molecule type" value="Genomic_DNA"/>
</dbReference>
<accession>A0A285NAF7</accession>
<proteinExistence type="predicted"/>
<organism evidence="3 4">
    <name type="scientific">Terribacillus aidingensis</name>
    <dbReference type="NCBI Taxonomy" id="586416"/>
    <lineage>
        <taxon>Bacteria</taxon>
        <taxon>Bacillati</taxon>
        <taxon>Bacillota</taxon>
        <taxon>Bacilli</taxon>
        <taxon>Bacillales</taxon>
        <taxon>Bacillaceae</taxon>
        <taxon>Terribacillus</taxon>
    </lineage>
</organism>
<reference evidence="4" key="1">
    <citation type="submission" date="2017-09" db="EMBL/GenBank/DDBJ databases">
        <authorList>
            <person name="Varghese N."/>
            <person name="Submissions S."/>
        </authorList>
    </citation>
    <scope>NUCLEOTIDE SEQUENCE [LARGE SCALE GENOMIC DNA]</scope>
    <source>
        <strain evidence="4">CGMCC 1.8913</strain>
    </source>
</reference>
<dbReference type="PANTHER" id="PTHR12526">
    <property type="entry name" value="GLYCOSYLTRANSFERASE"/>
    <property type="match status" value="1"/>
</dbReference>
<feature type="domain" description="Glycosyl transferase family 1" evidence="1">
    <location>
        <begin position="312"/>
        <end position="472"/>
    </location>
</feature>
<dbReference type="InterPro" id="IPR015397">
    <property type="entry name" value="Glyco_trans_A_1"/>
</dbReference>
<dbReference type="Pfam" id="PF09318">
    <property type="entry name" value="Glyco_trans_A_1"/>
    <property type="match status" value="1"/>
</dbReference>
<evidence type="ECO:0000259" key="1">
    <source>
        <dbReference type="Pfam" id="PF00534"/>
    </source>
</evidence>
<feature type="domain" description="Glycosyl transferase 1" evidence="2">
    <location>
        <begin position="6"/>
        <end position="173"/>
    </location>
</feature>
<gene>
    <name evidence="3" type="ORF">SAMN05421503_0719</name>
</gene>
<dbReference type="InterPro" id="IPR001296">
    <property type="entry name" value="Glyco_trans_1"/>
</dbReference>
<dbReference type="AlphaFoldDB" id="A0A285NAF7"/>
<dbReference type="Gene3D" id="3.40.50.2000">
    <property type="entry name" value="Glycogen Phosphorylase B"/>
    <property type="match status" value="3"/>
</dbReference>
<dbReference type="GO" id="GO:0016757">
    <property type="term" value="F:glycosyltransferase activity"/>
    <property type="evidence" value="ECO:0007669"/>
    <property type="project" value="InterPro"/>
</dbReference>
<dbReference type="Proteomes" id="UP000219356">
    <property type="component" value="Unassembled WGS sequence"/>
</dbReference>